<reference evidence="3 4" key="1">
    <citation type="submission" date="2024-07" db="EMBL/GenBank/DDBJ databases">
        <title>Section-level genome sequencing and comparative genomics of Aspergillus sections Usti and Cavernicolus.</title>
        <authorList>
            <consortium name="Lawrence Berkeley National Laboratory"/>
            <person name="Nybo J.L."/>
            <person name="Vesth T.C."/>
            <person name="Theobald S."/>
            <person name="Frisvad J.C."/>
            <person name="Larsen T.O."/>
            <person name="Kjaerboelling I."/>
            <person name="Rothschild-Mancinelli K."/>
            <person name="Lyhne E.K."/>
            <person name="Kogle M.E."/>
            <person name="Barry K."/>
            <person name="Clum A."/>
            <person name="Na H."/>
            <person name="Ledsgaard L."/>
            <person name="Lin J."/>
            <person name="Lipzen A."/>
            <person name="Kuo A."/>
            <person name="Riley R."/>
            <person name="Mondo S."/>
            <person name="Labutti K."/>
            <person name="Haridas S."/>
            <person name="Pangalinan J."/>
            <person name="Salamov A.A."/>
            <person name="Simmons B.A."/>
            <person name="Magnuson J.K."/>
            <person name="Chen J."/>
            <person name="Drula E."/>
            <person name="Henrissat B."/>
            <person name="Wiebenga A."/>
            <person name="Lubbers R.J."/>
            <person name="Gomes A.C."/>
            <person name="Makela M.R."/>
            <person name="Stajich J."/>
            <person name="Grigoriev I.V."/>
            <person name="Mortensen U.H."/>
            <person name="De Vries R.P."/>
            <person name="Baker S.E."/>
            <person name="Andersen M.R."/>
        </authorList>
    </citation>
    <scope>NUCLEOTIDE SEQUENCE [LARGE SCALE GENOMIC DNA]</scope>
    <source>
        <strain evidence="3 4">CBS 588.65</strain>
    </source>
</reference>
<accession>A0ABR4H3Q5</accession>
<dbReference type="InterPro" id="IPR052585">
    <property type="entry name" value="Lipid_raft_assoc_Zn_ADH"/>
</dbReference>
<dbReference type="InterPro" id="IPR020843">
    <property type="entry name" value="ER"/>
</dbReference>
<dbReference type="Proteomes" id="UP001610334">
    <property type="component" value="Unassembled WGS sequence"/>
</dbReference>
<organism evidence="3 4">
    <name type="scientific">Aspergillus granulosus</name>
    <dbReference type="NCBI Taxonomy" id="176169"/>
    <lineage>
        <taxon>Eukaryota</taxon>
        <taxon>Fungi</taxon>
        <taxon>Dikarya</taxon>
        <taxon>Ascomycota</taxon>
        <taxon>Pezizomycotina</taxon>
        <taxon>Eurotiomycetes</taxon>
        <taxon>Eurotiomycetidae</taxon>
        <taxon>Eurotiales</taxon>
        <taxon>Aspergillaceae</taxon>
        <taxon>Aspergillus</taxon>
        <taxon>Aspergillus subgen. Nidulantes</taxon>
    </lineage>
</organism>
<evidence type="ECO:0000313" key="3">
    <source>
        <dbReference type="EMBL" id="KAL2810055.1"/>
    </source>
</evidence>
<keyword evidence="4" id="KW-1185">Reference proteome</keyword>
<dbReference type="SMART" id="SM00829">
    <property type="entry name" value="PKS_ER"/>
    <property type="match status" value="1"/>
</dbReference>
<dbReference type="Gene3D" id="3.90.180.10">
    <property type="entry name" value="Medium-chain alcohol dehydrogenases, catalytic domain"/>
    <property type="match status" value="1"/>
</dbReference>
<proteinExistence type="predicted"/>
<dbReference type="Pfam" id="PF13602">
    <property type="entry name" value="ADH_zinc_N_2"/>
    <property type="match status" value="1"/>
</dbReference>
<gene>
    <name evidence="3" type="ORF">BJX63DRAFT_329287</name>
</gene>
<sequence>MQAIRLHPAPSGEEPYTAENPAPPSALHLDTVPIPKLSSPGEILVKIKASTVVRDTLTWPETYSHEYATPGNDLSGVVVEVFSEESKFKPGDAVFGMTGPDRPRTWAEYAVARENELALKPRALTWEASAAIPLSGQTAFEALFVQGGIPVPKNNQEAVENNQRVNLNPDAAKVLITGAAGGVGVYLVPLARFAGLHVTAATSSNARNEQFLQSLGADECLEYASLKRQRDMYDLIIDCVGGETLVDSWKAVKADGRLISVDSSSYDFVKEHTKQGISREGVKALFFIVEGGSERLEALAQLADLGIMQVFVLKTYPLAKAGEAYEFGNGRFTGRGKVVLSV</sequence>
<feature type="region of interest" description="Disordered" evidence="1">
    <location>
        <begin position="1"/>
        <end position="28"/>
    </location>
</feature>
<comment type="caution">
    <text evidence="3">The sequence shown here is derived from an EMBL/GenBank/DDBJ whole genome shotgun (WGS) entry which is preliminary data.</text>
</comment>
<protein>
    <recommendedName>
        <fullName evidence="2">Enoyl reductase (ER) domain-containing protein</fullName>
    </recommendedName>
</protein>
<evidence type="ECO:0000259" key="2">
    <source>
        <dbReference type="SMART" id="SM00829"/>
    </source>
</evidence>
<dbReference type="EMBL" id="JBFXLT010000077">
    <property type="protein sequence ID" value="KAL2810055.1"/>
    <property type="molecule type" value="Genomic_DNA"/>
</dbReference>
<dbReference type="Gene3D" id="3.40.50.720">
    <property type="entry name" value="NAD(P)-binding Rossmann-like Domain"/>
    <property type="match status" value="1"/>
</dbReference>
<dbReference type="PANTHER" id="PTHR43482:SF4">
    <property type="entry name" value="ALCOHOL DEHYDROGENASE, PUTATIVE (AFU_ORTHOLOGUE AFUA_7G06260)-RELATED"/>
    <property type="match status" value="1"/>
</dbReference>
<name>A0ABR4H3Q5_9EURO</name>
<dbReference type="InterPro" id="IPR013154">
    <property type="entry name" value="ADH-like_N"/>
</dbReference>
<dbReference type="Pfam" id="PF08240">
    <property type="entry name" value="ADH_N"/>
    <property type="match status" value="1"/>
</dbReference>
<dbReference type="PANTHER" id="PTHR43482">
    <property type="entry name" value="PROTEIN AST1-RELATED"/>
    <property type="match status" value="1"/>
</dbReference>
<dbReference type="InterPro" id="IPR036291">
    <property type="entry name" value="NAD(P)-bd_dom_sf"/>
</dbReference>
<evidence type="ECO:0000256" key="1">
    <source>
        <dbReference type="SAM" id="MobiDB-lite"/>
    </source>
</evidence>
<dbReference type="SUPFAM" id="SSF51735">
    <property type="entry name" value="NAD(P)-binding Rossmann-fold domains"/>
    <property type="match status" value="1"/>
</dbReference>
<feature type="domain" description="Enoyl reductase (ER)" evidence="2">
    <location>
        <begin position="22"/>
        <end position="340"/>
    </location>
</feature>
<dbReference type="InterPro" id="IPR011032">
    <property type="entry name" value="GroES-like_sf"/>
</dbReference>
<dbReference type="SUPFAM" id="SSF50129">
    <property type="entry name" value="GroES-like"/>
    <property type="match status" value="1"/>
</dbReference>
<dbReference type="CDD" id="cd05289">
    <property type="entry name" value="MDR_like_2"/>
    <property type="match status" value="1"/>
</dbReference>
<evidence type="ECO:0000313" key="4">
    <source>
        <dbReference type="Proteomes" id="UP001610334"/>
    </source>
</evidence>